<reference evidence="7 8" key="1">
    <citation type="submission" date="2016-10" db="EMBL/GenBank/DDBJ databases">
        <authorList>
            <person name="de Groot N.N."/>
        </authorList>
    </citation>
    <scope>NUCLEOTIDE SEQUENCE [LARGE SCALE GENOMIC DNA]</scope>
    <source>
        <strain evidence="7 8">DSM 19981</strain>
    </source>
</reference>
<dbReference type="AlphaFoldDB" id="A0A1I3XHR3"/>
<dbReference type="Pfam" id="PF00389">
    <property type="entry name" value="2-Hacid_dh"/>
    <property type="match status" value="1"/>
</dbReference>
<dbReference type="InterPro" id="IPR006139">
    <property type="entry name" value="D-isomer_2_OHA_DH_cat_dom"/>
</dbReference>
<dbReference type="InterPro" id="IPR050223">
    <property type="entry name" value="D-isomer_2-hydroxyacid_DH"/>
</dbReference>
<dbReference type="InterPro" id="IPR036291">
    <property type="entry name" value="NAD(P)-bd_dom_sf"/>
</dbReference>
<proteinExistence type="inferred from homology"/>
<dbReference type="SUPFAM" id="SSF51735">
    <property type="entry name" value="NAD(P)-binding Rossmann-fold domains"/>
    <property type="match status" value="1"/>
</dbReference>
<name>A0A1I3XHR3_9PROT</name>
<organism evidence="7 8">
    <name type="scientific">Falsiroseomonas stagni DSM 19981</name>
    <dbReference type="NCBI Taxonomy" id="1123062"/>
    <lineage>
        <taxon>Bacteria</taxon>
        <taxon>Pseudomonadati</taxon>
        <taxon>Pseudomonadota</taxon>
        <taxon>Alphaproteobacteria</taxon>
        <taxon>Acetobacterales</taxon>
        <taxon>Roseomonadaceae</taxon>
        <taxon>Falsiroseomonas</taxon>
    </lineage>
</organism>
<dbReference type="Proteomes" id="UP000199473">
    <property type="component" value="Unassembled WGS sequence"/>
</dbReference>
<dbReference type="CDD" id="cd12156">
    <property type="entry name" value="HPPR"/>
    <property type="match status" value="1"/>
</dbReference>
<dbReference type="Gene3D" id="3.40.50.720">
    <property type="entry name" value="NAD(P)-binding Rossmann-like Domain"/>
    <property type="match status" value="2"/>
</dbReference>
<dbReference type="RefSeq" id="WP_092954444.1">
    <property type="nucleotide sequence ID" value="NZ_FOSQ01000001.1"/>
</dbReference>
<gene>
    <name evidence="7" type="ORF">SAMN02745775_101284</name>
</gene>
<dbReference type="SUPFAM" id="SSF52283">
    <property type="entry name" value="Formate/glycerate dehydrogenase catalytic domain-like"/>
    <property type="match status" value="1"/>
</dbReference>
<dbReference type="GO" id="GO:0016618">
    <property type="term" value="F:hydroxypyruvate reductase [NAD(P)H] activity"/>
    <property type="evidence" value="ECO:0007669"/>
    <property type="project" value="TreeGrafter"/>
</dbReference>
<keyword evidence="1" id="KW-0521">NADP</keyword>
<comment type="similarity">
    <text evidence="4">Belongs to the D-isomer specific 2-hydroxyacid dehydrogenase family.</text>
</comment>
<dbReference type="EMBL" id="FOSQ01000001">
    <property type="protein sequence ID" value="SFK18596.1"/>
    <property type="molecule type" value="Genomic_DNA"/>
</dbReference>
<evidence type="ECO:0000256" key="1">
    <source>
        <dbReference type="ARBA" id="ARBA00022857"/>
    </source>
</evidence>
<dbReference type="STRING" id="1123062.SAMN02745775_101284"/>
<evidence type="ECO:0000256" key="3">
    <source>
        <dbReference type="ARBA" id="ARBA00023027"/>
    </source>
</evidence>
<dbReference type="PANTHER" id="PTHR10996:SF178">
    <property type="entry name" value="2-HYDROXYACID DEHYDROGENASE YGL185C-RELATED"/>
    <property type="match status" value="1"/>
</dbReference>
<dbReference type="PANTHER" id="PTHR10996">
    <property type="entry name" value="2-HYDROXYACID DEHYDROGENASE-RELATED"/>
    <property type="match status" value="1"/>
</dbReference>
<feature type="domain" description="D-isomer specific 2-hydroxyacid dehydrogenase catalytic" evidence="5">
    <location>
        <begin position="41"/>
        <end position="307"/>
    </location>
</feature>
<keyword evidence="2 4" id="KW-0560">Oxidoreductase</keyword>
<evidence type="ECO:0000313" key="7">
    <source>
        <dbReference type="EMBL" id="SFK18596.1"/>
    </source>
</evidence>
<keyword evidence="8" id="KW-1185">Reference proteome</keyword>
<sequence>MPQPAGETILAIVPAAADLKAAIEAQGHRVIDLSIQPEGPVPGFRVLLGTAMAGASAETFARFPDARLLASMGTGLDRIDLDAARARGIAVLNTPDVLTEDTADFAIALLYGIARRVVEADAFVRSGAWAKGRLSPSTRLIGKTCGIFGLGKIGQAVARRAQGIGMSVIWSGPRPKPGVAWPYVADLATMVEQCDVLVLTCPGGAETDRIIDAAMLQRLGPKGFLINIARGTVVDEPALVAALKAGTIRGAATDVFRSEPVPDPAMLEAPNLVVAPHYATVTHETRADMIAMLADGISAFAAGRPHHDATKG</sequence>
<feature type="domain" description="D-isomer specific 2-hydroxyacid dehydrogenase NAD-binding" evidence="6">
    <location>
        <begin position="107"/>
        <end position="279"/>
    </location>
</feature>
<dbReference type="Pfam" id="PF02826">
    <property type="entry name" value="2-Hacid_dh_C"/>
    <property type="match status" value="1"/>
</dbReference>
<dbReference type="FunFam" id="3.40.50.720:FF:000213">
    <property type="entry name" value="Putative 2-hydroxyacid dehydrogenase"/>
    <property type="match status" value="1"/>
</dbReference>
<evidence type="ECO:0000259" key="5">
    <source>
        <dbReference type="Pfam" id="PF00389"/>
    </source>
</evidence>
<accession>A0A1I3XHR3</accession>
<evidence type="ECO:0000256" key="4">
    <source>
        <dbReference type="RuleBase" id="RU003719"/>
    </source>
</evidence>
<dbReference type="OrthoDB" id="9793626at2"/>
<dbReference type="InterPro" id="IPR006140">
    <property type="entry name" value="D-isomer_DH_NAD-bd"/>
</dbReference>
<evidence type="ECO:0000313" key="8">
    <source>
        <dbReference type="Proteomes" id="UP000199473"/>
    </source>
</evidence>
<dbReference type="GO" id="GO:0030267">
    <property type="term" value="F:glyoxylate reductase (NADPH) activity"/>
    <property type="evidence" value="ECO:0007669"/>
    <property type="project" value="TreeGrafter"/>
</dbReference>
<evidence type="ECO:0000256" key="2">
    <source>
        <dbReference type="ARBA" id="ARBA00023002"/>
    </source>
</evidence>
<dbReference type="GO" id="GO:0051287">
    <property type="term" value="F:NAD binding"/>
    <property type="evidence" value="ECO:0007669"/>
    <property type="project" value="InterPro"/>
</dbReference>
<protein>
    <submittedName>
        <fullName evidence="7">Lactate dehydrogenase</fullName>
    </submittedName>
</protein>
<keyword evidence="3" id="KW-0520">NAD</keyword>
<evidence type="ECO:0000259" key="6">
    <source>
        <dbReference type="Pfam" id="PF02826"/>
    </source>
</evidence>
<dbReference type="GO" id="GO:0005829">
    <property type="term" value="C:cytosol"/>
    <property type="evidence" value="ECO:0007669"/>
    <property type="project" value="TreeGrafter"/>
</dbReference>